<proteinExistence type="predicted"/>
<reference evidence="1" key="1">
    <citation type="submission" date="2024-09" db="EMBL/GenBank/DDBJ databases">
        <title>Black Yeasts Isolated from many extreme environments.</title>
        <authorList>
            <person name="Coleine C."/>
            <person name="Stajich J.E."/>
            <person name="Selbmann L."/>
        </authorList>
    </citation>
    <scope>NUCLEOTIDE SEQUENCE</scope>
    <source>
        <strain evidence="1">CCFEE 5737</strain>
    </source>
</reference>
<sequence>FPPRRTHELRLYLRRNITTSNIKYLALRIKYLRRQSLACQMTKTTSCPTMNRANMKHPSGNGGRRHEERRSWKRGGLCPGEEAHEAQHQAE</sequence>
<protein>
    <submittedName>
        <fullName evidence="1">Uncharacterized protein</fullName>
    </submittedName>
</protein>
<name>A0ACC3CZB0_9PEZI</name>
<evidence type="ECO:0000313" key="2">
    <source>
        <dbReference type="Proteomes" id="UP001186974"/>
    </source>
</evidence>
<dbReference type="Proteomes" id="UP001186974">
    <property type="component" value="Unassembled WGS sequence"/>
</dbReference>
<feature type="non-terminal residue" evidence="1">
    <location>
        <position position="1"/>
    </location>
</feature>
<gene>
    <name evidence="1" type="ORF">LTS18_010615</name>
</gene>
<evidence type="ECO:0000313" key="1">
    <source>
        <dbReference type="EMBL" id="KAK3059529.1"/>
    </source>
</evidence>
<dbReference type="EMBL" id="JAWDJW010009326">
    <property type="protein sequence ID" value="KAK3059529.1"/>
    <property type="molecule type" value="Genomic_DNA"/>
</dbReference>
<comment type="caution">
    <text evidence="1">The sequence shown here is derived from an EMBL/GenBank/DDBJ whole genome shotgun (WGS) entry which is preliminary data.</text>
</comment>
<accession>A0ACC3CZB0</accession>
<keyword evidence="2" id="KW-1185">Reference proteome</keyword>
<organism evidence="1 2">
    <name type="scientific">Coniosporium uncinatum</name>
    <dbReference type="NCBI Taxonomy" id="93489"/>
    <lineage>
        <taxon>Eukaryota</taxon>
        <taxon>Fungi</taxon>
        <taxon>Dikarya</taxon>
        <taxon>Ascomycota</taxon>
        <taxon>Pezizomycotina</taxon>
        <taxon>Dothideomycetes</taxon>
        <taxon>Dothideomycetes incertae sedis</taxon>
        <taxon>Coniosporium</taxon>
    </lineage>
</organism>